<proteinExistence type="predicted"/>
<dbReference type="Gene3D" id="1.10.10.10">
    <property type="entry name" value="Winged helix-like DNA-binding domain superfamily/Winged helix DNA-binding domain"/>
    <property type="match status" value="1"/>
</dbReference>
<dbReference type="OrthoDB" id="3730926at2"/>
<dbReference type="SUPFAM" id="SSF46785">
    <property type="entry name" value="Winged helix' DNA-binding domain"/>
    <property type="match status" value="1"/>
</dbReference>
<dbReference type="InterPro" id="IPR036390">
    <property type="entry name" value="WH_DNA-bd_sf"/>
</dbReference>
<dbReference type="KEGG" id="brv:CFK39_09230"/>
<protein>
    <submittedName>
        <fullName evidence="3">Transcriptional regulator</fullName>
    </submittedName>
</protein>
<dbReference type="Pfam" id="PF12840">
    <property type="entry name" value="HTH_20"/>
    <property type="match status" value="1"/>
</dbReference>
<sequence>MAPHPDSSPPDLPARLAALEARVAALESADTTADSTEQHPESGHYTPSSPPRPGAAASAAATAPEQSSAEPVEDPFWALTSLKEHCPAPGAVVFAGAVDVGAGHLEYQWGRPTEHLLATDWAEHAETVAALGHPLRLAMLRRLLDGEHTVAQLVDELELASTGVAYHHLSALQGGGWVTTPRRGSWALATPRVVPLLAIITALEKG</sequence>
<feature type="domain" description="HTH arsR-type" evidence="2">
    <location>
        <begin position="126"/>
        <end position="205"/>
    </location>
</feature>
<accession>A0A220UDI8</accession>
<evidence type="ECO:0000259" key="2">
    <source>
        <dbReference type="SMART" id="SM00418"/>
    </source>
</evidence>
<dbReference type="RefSeq" id="WP_089065213.1">
    <property type="nucleotide sequence ID" value="NZ_CP022316.1"/>
</dbReference>
<evidence type="ECO:0000256" key="1">
    <source>
        <dbReference type="SAM" id="MobiDB-lite"/>
    </source>
</evidence>
<feature type="region of interest" description="Disordered" evidence="1">
    <location>
        <begin position="23"/>
        <end position="72"/>
    </location>
</feature>
<organism evidence="3 4">
    <name type="scientific">Brachybacterium avium</name>
    <dbReference type="NCBI Taxonomy" id="2017485"/>
    <lineage>
        <taxon>Bacteria</taxon>
        <taxon>Bacillati</taxon>
        <taxon>Actinomycetota</taxon>
        <taxon>Actinomycetes</taxon>
        <taxon>Micrococcales</taxon>
        <taxon>Dermabacteraceae</taxon>
        <taxon>Brachybacterium</taxon>
    </lineage>
</organism>
<reference evidence="4" key="1">
    <citation type="submission" date="2017-07" db="EMBL/GenBank/DDBJ databases">
        <title>Brachybacterium sp. VR2415.</title>
        <authorList>
            <person name="Tak E.J."/>
            <person name="Bae J.-W."/>
        </authorList>
    </citation>
    <scope>NUCLEOTIDE SEQUENCE [LARGE SCALE GENOMIC DNA]</scope>
    <source>
        <strain evidence="4">VR2415</strain>
    </source>
</reference>
<name>A0A220UDI8_9MICO</name>
<dbReference type="SMART" id="SM00418">
    <property type="entry name" value="HTH_ARSR"/>
    <property type="match status" value="1"/>
</dbReference>
<dbReference type="AlphaFoldDB" id="A0A220UDI8"/>
<dbReference type="EMBL" id="CP022316">
    <property type="protein sequence ID" value="ASK65972.1"/>
    <property type="molecule type" value="Genomic_DNA"/>
</dbReference>
<dbReference type="Proteomes" id="UP000198398">
    <property type="component" value="Chromosome"/>
</dbReference>
<dbReference type="GO" id="GO:0003700">
    <property type="term" value="F:DNA-binding transcription factor activity"/>
    <property type="evidence" value="ECO:0007669"/>
    <property type="project" value="InterPro"/>
</dbReference>
<keyword evidence="4" id="KW-1185">Reference proteome</keyword>
<evidence type="ECO:0000313" key="4">
    <source>
        <dbReference type="Proteomes" id="UP000198398"/>
    </source>
</evidence>
<dbReference type="InterPro" id="IPR036388">
    <property type="entry name" value="WH-like_DNA-bd_sf"/>
</dbReference>
<dbReference type="InterPro" id="IPR001845">
    <property type="entry name" value="HTH_ArsR_DNA-bd_dom"/>
</dbReference>
<evidence type="ECO:0000313" key="3">
    <source>
        <dbReference type="EMBL" id="ASK65972.1"/>
    </source>
</evidence>
<gene>
    <name evidence="3" type="ORF">CFK39_09230</name>
</gene>
<feature type="compositionally biased region" description="Low complexity" evidence="1">
    <location>
        <begin position="54"/>
        <end position="69"/>
    </location>
</feature>